<sequence>MGQTNVVGRYPLHFHWMGTGGAASYAHDNSIVESYYRCVVVHATHEASVLRNVAFDVTGHCFYLESGYEENNTIGHNLAAFIHPIGRIMTQSNAQFGFDVWERSNLSVPADTTASAFYFLNLYNTFVGNAASGGWSGFAMPTAEEVIGAGREHLAGFDPSLRPTKEFDGNTVHSSGYFWALGSCFYLGGRLWHDEASGLLVYNGGRNGNNRRKPELGGEEVWNVVTNLKASACSVAVGDWNLRSEWIGVDVHDIRDRSMNAFGDVNFERVTVKCRTSNPISEYPDGTFTEKLWPRGKYQAFRAYDTGQRHFLTEWHMDNCTTHEESSVWLLPWGSNVQQHQLIGQNVTYEQPSMLDAYRIVSYTDVNAHSIGSRYFNVFTDHDGTMVGRGTPTIVGSAFSHFYYLRKNTHIDSALRCDNHSADWYNPMWACDKGTFQLAAFEASVKESRHVDTGDNFATISGSINHWGYAASEAALFTWDPQVSGAFDHSSVGGWFMQWNAGAPVRIVITRMQIELGDTLMLAVAFPSGASPTVTAEVVDCTPSDTKLCSLQLTEVGSIGEVRAAPGNASYFDGVYLYVRLVSMAGQTRRLGDTYWEPQPLKYFARAGLSIAERGDSKYQLVINAGCTPSAEDADFCDGAVVVEPPPACATNEVQLAINECVVDVPSPPPHPPQTPPPPPSSPPPPLLPPPPVLPPPTNYISNPGAESYDVDWTPTSSAASIVSDETLAGARAFHLAGTSGSGTVRWSSASTSVPADTTVLTLSGWIKTNQAANGKFQMVATLVDSDTKSRTINLAATQDWTYVSETFDLSSFSPVSSVVVRFTIDDDAVGQLWADNLSLRVGPV</sequence>
<name>A0AB34J2J2_PRYPA</name>
<dbReference type="EMBL" id="JBGBPQ010000014">
    <property type="protein sequence ID" value="KAL1511579.1"/>
    <property type="molecule type" value="Genomic_DNA"/>
</dbReference>
<dbReference type="InterPro" id="IPR052334">
    <property type="entry name" value="G8_domain-comF-like"/>
</dbReference>
<proteinExistence type="predicted"/>
<feature type="domain" description="CEMIP beta-helix" evidence="2">
    <location>
        <begin position="1"/>
        <end position="175"/>
    </location>
</feature>
<evidence type="ECO:0000313" key="4">
    <source>
        <dbReference type="Proteomes" id="UP001515480"/>
    </source>
</evidence>
<evidence type="ECO:0000259" key="2">
    <source>
        <dbReference type="Pfam" id="PF24606"/>
    </source>
</evidence>
<dbReference type="AlphaFoldDB" id="A0AB34J2J2"/>
<dbReference type="InterPro" id="IPR055401">
    <property type="entry name" value="CEMIP_beta-hel_dom"/>
</dbReference>
<evidence type="ECO:0000256" key="1">
    <source>
        <dbReference type="SAM" id="MobiDB-lite"/>
    </source>
</evidence>
<protein>
    <recommendedName>
        <fullName evidence="2">CEMIP beta-helix domain-containing protein</fullName>
    </recommendedName>
</protein>
<gene>
    <name evidence="3" type="ORF">AB1Y20_006373</name>
</gene>
<evidence type="ECO:0000313" key="3">
    <source>
        <dbReference type="EMBL" id="KAL1511579.1"/>
    </source>
</evidence>
<accession>A0AB34J2J2</accession>
<organism evidence="3 4">
    <name type="scientific">Prymnesium parvum</name>
    <name type="common">Toxic golden alga</name>
    <dbReference type="NCBI Taxonomy" id="97485"/>
    <lineage>
        <taxon>Eukaryota</taxon>
        <taxon>Haptista</taxon>
        <taxon>Haptophyta</taxon>
        <taxon>Prymnesiophyceae</taxon>
        <taxon>Prymnesiales</taxon>
        <taxon>Prymnesiaceae</taxon>
        <taxon>Prymnesium</taxon>
    </lineage>
</organism>
<feature type="region of interest" description="Disordered" evidence="1">
    <location>
        <begin position="665"/>
        <end position="706"/>
    </location>
</feature>
<feature type="compositionally biased region" description="Pro residues" evidence="1">
    <location>
        <begin position="666"/>
        <end position="698"/>
    </location>
</feature>
<dbReference type="Pfam" id="PF24606">
    <property type="entry name" value="CEMIP_beta-hel"/>
    <property type="match status" value="1"/>
</dbReference>
<dbReference type="PANTHER" id="PTHR47687">
    <property type="entry name" value="G8 DOMAIN-CONTAINING PROTEIN DDB_G0288475-RELATED"/>
    <property type="match status" value="1"/>
</dbReference>
<dbReference type="Proteomes" id="UP001515480">
    <property type="component" value="Unassembled WGS sequence"/>
</dbReference>
<dbReference type="Gene3D" id="2.60.120.260">
    <property type="entry name" value="Galactose-binding domain-like"/>
    <property type="match status" value="1"/>
</dbReference>
<keyword evidence="4" id="KW-1185">Reference proteome</keyword>
<dbReference type="PANTHER" id="PTHR47687:SF4">
    <property type="entry name" value="G8 DOMAIN-CONTAINING PROTEIN DDB_G0286311-RELATED"/>
    <property type="match status" value="1"/>
</dbReference>
<comment type="caution">
    <text evidence="3">The sequence shown here is derived from an EMBL/GenBank/DDBJ whole genome shotgun (WGS) entry which is preliminary data.</text>
</comment>
<reference evidence="3 4" key="1">
    <citation type="journal article" date="2024" name="Science">
        <title>Giant polyketide synthase enzymes in the biosynthesis of giant marine polyether toxins.</title>
        <authorList>
            <person name="Fallon T.R."/>
            <person name="Shende V.V."/>
            <person name="Wierzbicki I.H."/>
            <person name="Pendleton A.L."/>
            <person name="Watervoot N.F."/>
            <person name="Auber R.P."/>
            <person name="Gonzalez D.J."/>
            <person name="Wisecaver J.H."/>
            <person name="Moore B.S."/>
        </authorList>
    </citation>
    <scope>NUCLEOTIDE SEQUENCE [LARGE SCALE GENOMIC DNA]</scope>
    <source>
        <strain evidence="3 4">12B1</strain>
    </source>
</reference>